<comment type="caution">
    <text evidence="3">The sequence shown here is derived from an EMBL/GenBank/DDBJ whole genome shotgun (WGS) entry which is preliminary data.</text>
</comment>
<dbReference type="CDD" id="cd01650">
    <property type="entry name" value="RT_nLTR_like"/>
    <property type="match status" value="1"/>
</dbReference>
<dbReference type="PANTHER" id="PTHR31635:SF196">
    <property type="entry name" value="REVERSE TRANSCRIPTASE DOMAIN-CONTAINING PROTEIN-RELATED"/>
    <property type="match status" value="1"/>
</dbReference>
<feature type="region of interest" description="Disordered" evidence="1">
    <location>
        <begin position="545"/>
        <end position="568"/>
    </location>
</feature>
<sequence>MAKGKAPGEDGLPLEFYKACWSTLAEDLVAVYNETREGGLLGKSIAKGIITLMYKKGDRSEIRNWRPISLLNLSYKLLAKTLANRLAKHLPGLVGLDQGAFVRGRSIVDNLATAIEALEVIEGRNEEVVVLMLDMEKAFDRVNWAFVLTTLKALNFGDAFCSWVGGLYFSSSAVVQVNGYHSEEFELSRSLRQGCPLAPLLFVLQLEVLLHDIRAHPLLEGLRLKSGKECRVKALVDDLLALSANTENSLEALKQCLHRSGGRLVHLGRRNLADQWELSTPQDVWVAIMIQPFLAKRIKSKFWSDIIYAWQKCKPDRTAEPTTRSEVLKQHLFENPLLLNKDGNSFKASSGAGAYGMKWIQRGVARVEDIWEEDTGQWISRESLKVKLGRLPEQEGRLADLIQAIPEEWKDMLGPCFIPLIGTWYKRSDGAKEEFVRLTEWNDDVPGKCSLQVHERERAGDINLREVGSCTSYGVSALEEIRVTQVAQRQQAKPTKWQLVANGAAYAESRVDISRWGWEVGSEVIWGLGNCSTVLTQRIRAKEAQKGEKLRRDGKRNLPSGNLDPPSSKDLQKLWNQLTLIPSQKLASLLWLQSHQAIPTARWLRKRGLLFKEACDRCSWLFEMMHHLWWACPKSRKWWDWWSAHWIQWSGRKDLSGESWTILGILPEGVRPDKGWGYVAQIGRAVLLWVIWAVRNELRLKGNTMPEAQAEKLFRKLLKNEALADGRRKAERGRRRSGTQWFKETWGQNPAVLQVSEDNKLKFSLWWDR</sequence>
<dbReference type="InterPro" id="IPR026960">
    <property type="entry name" value="RVT-Znf"/>
</dbReference>
<reference evidence="3 4" key="1">
    <citation type="journal article" date="2018" name="Cell">
        <title>The Chara Genome: Secondary Complexity and Implications for Plant Terrestrialization.</title>
        <authorList>
            <person name="Nishiyama T."/>
            <person name="Sakayama H."/>
            <person name="Vries J.D."/>
            <person name="Buschmann H."/>
            <person name="Saint-Marcoux D."/>
            <person name="Ullrich K.K."/>
            <person name="Haas F.B."/>
            <person name="Vanderstraeten L."/>
            <person name="Becker D."/>
            <person name="Lang D."/>
            <person name="Vosolsobe S."/>
            <person name="Rombauts S."/>
            <person name="Wilhelmsson P.K.I."/>
            <person name="Janitza P."/>
            <person name="Kern R."/>
            <person name="Heyl A."/>
            <person name="Rumpler F."/>
            <person name="Villalobos L.I.A.C."/>
            <person name="Clay J.M."/>
            <person name="Skokan R."/>
            <person name="Toyoda A."/>
            <person name="Suzuki Y."/>
            <person name="Kagoshima H."/>
            <person name="Schijlen E."/>
            <person name="Tajeshwar N."/>
            <person name="Catarino B."/>
            <person name="Hetherington A.J."/>
            <person name="Saltykova A."/>
            <person name="Bonnot C."/>
            <person name="Breuninger H."/>
            <person name="Symeonidi A."/>
            <person name="Radhakrishnan G.V."/>
            <person name="Van Nieuwerburgh F."/>
            <person name="Deforce D."/>
            <person name="Chang C."/>
            <person name="Karol K.G."/>
            <person name="Hedrich R."/>
            <person name="Ulvskov P."/>
            <person name="Glockner G."/>
            <person name="Delwiche C.F."/>
            <person name="Petrasek J."/>
            <person name="Van de Peer Y."/>
            <person name="Friml J."/>
            <person name="Beilby M."/>
            <person name="Dolan L."/>
            <person name="Kohara Y."/>
            <person name="Sugano S."/>
            <person name="Fujiyama A."/>
            <person name="Delaux P.-M."/>
            <person name="Quint M."/>
            <person name="TheiBen G."/>
            <person name="Hagemann M."/>
            <person name="Harholt J."/>
            <person name="Dunand C."/>
            <person name="Zachgo S."/>
            <person name="Langdale J."/>
            <person name="Maumus F."/>
            <person name="Straeten D.V.D."/>
            <person name="Gould S.B."/>
            <person name="Rensing S.A."/>
        </authorList>
    </citation>
    <scope>NUCLEOTIDE SEQUENCE [LARGE SCALE GENOMIC DNA]</scope>
    <source>
        <strain evidence="3 4">S276</strain>
    </source>
</reference>
<keyword evidence="4" id="KW-1185">Reference proteome</keyword>
<gene>
    <name evidence="3" type="ORF">CBR_g12724</name>
</gene>
<evidence type="ECO:0000259" key="2">
    <source>
        <dbReference type="PROSITE" id="PS50878"/>
    </source>
</evidence>
<dbReference type="OMA" id="KEIFCED"/>
<dbReference type="Gramene" id="GBG73005">
    <property type="protein sequence ID" value="GBG73005"/>
    <property type="gene ID" value="CBR_g12724"/>
</dbReference>
<dbReference type="Pfam" id="PF00078">
    <property type="entry name" value="RVT_1"/>
    <property type="match status" value="1"/>
</dbReference>
<name>A0A388KSF3_CHABU</name>
<dbReference type="Pfam" id="PF13966">
    <property type="entry name" value="zf-RVT"/>
    <property type="match status" value="1"/>
</dbReference>
<evidence type="ECO:0000313" key="4">
    <source>
        <dbReference type="Proteomes" id="UP000265515"/>
    </source>
</evidence>
<dbReference type="InterPro" id="IPR000477">
    <property type="entry name" value="RT_dom"/>
</dbReference>
<organism evidence="3 4">
    <name type="scientific">Chara braunii</name>
    <name type="common">Braun's stonewort</name>
    <dbReference type="NCBI Taxonomy" id="69332"/>
    <lineage>
        <taxon>Eukaryota</taxon>
        <taxon>Viridiplantae</taxon>
        <taxon>Streptophyta</taxon>
        <taxon>Charophyceae</taxon>
        <taxon>Charales</taxon>
        <taxon>Characeae</taxon>
        <taxon>Chara</taxon>
    </lineage>
</organism>
<protein>
    <recommendedName>
        <fullName evidence="2">Reverse transcriptase domain-containing protein</fullName>
    </recommendedName>
</protein>
<dbReference type="Proteomes" id="UP000265515">
    <property type="component" value="Unassembled WGS sequence"/>
</dbReference>
<evidence type="ECO:0000256" key="1">
    <source>
        <dbReference type="SAM" id="MobiDB-lite"/>
    </source>
</evidence>
<proteinExistence type="predicted"/>
<feature type="domain" description="Reverse transcriptase" evidence="2">
    <location>
        <begin position="34"/>
        <end position="290"/>
    </location>
</feature>
<dbReference type="OrthoDB" id="1305336at2759"/>
<evidence type="ECO:0000313" key="3">
    <source>
        <dbReference type="EMBL" id="GBG73005.1"/>
    </source>
</evidence>
<dbReference type="PROSITE" id="PS50878">
    <property type="entry name" value="RT_POL"/>
    <property type="match status" value="1"/>
</dbReference>
<dbReference type="STRING" id="69332.A0A388KSF3"/>
<dbReference type="InterPro" id="IPR043502">
    <property type="entry name" value="DNA/RNA_pol_sf"/>
</dbReference>
<dbReference type="EMBL" id="BFEA01000175">
    <property type="protein sequence ID" value="GBG73005.1"/>
    <property type="molecule type" value="Genomic_DNA"/>
</dbReference>
<dbReference type="SUPFAM" id="SSF56672">
    <property type="entry name" value="DNA/RNA polymerases"/>
    <property type="match status" value="1"/>
</dbReference>
<dbReference type="PANTHER" id="PTHR31635">
    <property type="entry name" value="REVERSE TRANSCRIPTASE DOMAIN-CONTAINING PROTEIN-RELATED"/>
    <property type="match status" value="1"/>
</dbReference>
<accession>A0A388KSF3</accession>
<dbReference type="AlphaFoldDB" id="A0A388KSF3"/>